<dbReference type="PIRSF" id="PIRSF005335">
    <property type="entry name" value="CCA_arch"/>
    <property type="match status" value="1"/>
</dbReference>
<dbReference type="InterPro" id="IPR015329">
    <property type="entry name" value="tRNA_NucTransf2"/>
</dbReference>
<comment type="catalytic activity">
    <reaction evidence="12">
        <text>a tRNA with a 3' CCA end + 2 CTP + ATP = a tRNA with a 3' CCACCA end + 3 diphosphate</text>
        <dbReference type="Rhea" id="RHEA:76235"/>
        <dbReference type="Rhea" id="RHEA-COMP:10468"/>
        <dbReference type="Rhea" id="RHEA-COMP:18655"/>
        <dbReference type="ChEBI" id="CHEBI:30616"/>
        <dbReference type="ChEBI" id="CHEBI:33019"/>
        <dbReference type="ChEBI" id="CHEBI:37563"/>
        <dbReference type="ChEBI" id="CHEBI:83071"/>
        <dbReference type="ChEBI" id="CHEBI:195187"/>
    </reaction>
</comment>
<dbReference type="GO" id="GO:0004810">
    <property type="term" value="F:CCA tRNA nucleotidyltransferase activity"/>
    <property type="evidence" value="ECO:0007669"/>
    <property type="project" value="UniProtKB-UniRule"/>
</dbReference>
<feature type="binding site" evidence="12">
    <location>
        <position position="139"/>
    </location>
    <ligand>
        <name>ATP</name>
        <dbReference type="ChEBI" id="CHEBI:30616"/>
    </ligand>
</feature>
<dbReference type="SUPFAM" id="SSF55003">
    <property type="entry name" value="PAP/Archaeal CCA-adding enzyme, C-terminal domain"/>
    <property type="match status" value="1"/>
</dbReference>
<feature type="binding site" evidence="12">
    <location>
        <position position="63"/>
    </location>
    <ligand>
        <name>Mg(2+)</name>
        <dbReference type="ChEBI" id="CHEBI:18420"/>
    </ligand>
</feature>
<proteinExistence type="inferred from homology"/>
<keyword evidence="2 12" id="KW-0819">tRNA processing</keyword>
<dbReference type="PANTHER" id="PTHR39643">
    <property type="entry name" value="CCA-ADDING ENZYME"/>
    <property type="match status" value="1"/>
</dbReference>
<comment type="function">
    <text evidence="12">Catalyzes the addition and repair of the essential 3'-terminal CCA sequence in tRNAs without using a nucleic acid template. Adds these three nucleotides in the order of C, C, and A to the tRNA nucleotide-73, using CTP and ATP as substrates and producing inorganic pyrophosphate. tRNA 3'-terminal CCA addition is required both for tRNA processing and repair. Also involved in tRNA surveillance by mediating tandem CCA addition to generate a CCACCA at the 3' terminus of unstable tRNAs. While stable tRNAs receive only 3'-terminal CCA, unstable tRNAs are marked with CCACCA and rapidly degraded.</text>
</comment>
<evidence type="ECO:0000256" key="2">
    <source>
        <dbReference type="ARBA" id="ARBA00022694"/>
    </source>
</evidence>
<comment type="catalytic activity">
    <reaction evidence="12">
        <text>a tRNA precursor + 2 CTP + ATP = a tRNA with a 3' CCA end + 3 diphosphate</text>
        <dbReference type="Rhea" id="RHEA:14433"/>
        <dbReference type="Rhea" id="RHEA-COMP:10465"/>
        <dbReference type="Rhea" id="RHEA-COMP:10468"/>
        <dbReference type="ChEBI" id="CHEBI:30616"/>
        <dbReference type="ChEBI" id="CHEBI:33019"/>
        <dbReference type="ChEBI" id="CHEBI:37563"/>
        <dbReference type="ChEBI" id="CHEBI:74896"/>
        <dbReference type="ChEBI" id="CHEBI:83071"/>
        <dbReference type="EC" id="2.7.7.72"/>
    </reaction>
</comment>
<evidence type="ECO:0000256" key="8">
    <source>
        <dbReference type="ARBA" id="ARBA00022842"/>
    </source>
</evidence>
<feature type="binding site" evidence="12">
    <location>
        <position position="159"/>
    </location>
    <ligand>
        <name>ATP</name>
        <dbReference type="ChEBI" id="CHEBI:30616"/>
    </ligand>
</feature>
<feature type="domain" description="Polymerase nucleotidyl transferase" evidence="13">
    <location>
        <begin position="28"/>
        <end position="139"/>
    </location>
</feature>
<dbReference type="CDD" id="cd05400">
    <property type="entry name" value="NT_2-5OAS_ClassI-CCAase"/>
    <property type="match status" value="1"/>
</dbReference>
<feature type="domain" description="CCA-adding enzyme C-terminal" evidence="15">
    <location>
        <begin position="284"/>
        <end position="428"/>
    </location>
</feature>
<evidence type="ECO:0000256" key="12">
    <source>
        <dbReference type="HAMAP-Rule" id="MF_01264"/>
    </source>
</evidence>
<feature type="binding site" evidence="12">
    <location>
        <position position="61"/>
    </location>
    <ligand>
        <name>Mg(2+)</name>
        <dbReference type="ChEBI" id="CHEBI:18420"/>
    </ligand>
</feature>
<feature type="domain" description="tRNA nucleotidyltransferase substrate binding" evidence="14">
    <location>
        <begin position="153"/>
        <end position="264"/>
    </location>
</feature>
<dbReference type="EC" id="2.7.7.72" evidence="12"/>
<dbReference type="Proteomes" id="UP000762703">
    <property type="component" value="Unassembled WGS sequence"/>
</dbReference>
<dbReference type="SUPFAM" id="SSF81631">
    <property type="entry name" value="PAP/OAS1 substrate-binding domain"/>
    <property type="match status" value="1"/>
</dbReference>
<dbReference type="GO" id="GO:0001680">
    <property type="term" value="P:tRNA 3'-terminal CCA addition"/>
    <property type="evidence" value="ECO:0007669"/>
    <property type="project" value="UniProtKB-UniRule"/>
</dbReference>
<comment type="subunit">
    <text evidence="12">Homodimer.</text>
</comment>
<dbReference type="InterPro" id="IPR042090">
    <property type="entry name" value="CCA_tRNA_nucleotrans_2"/>
</dbReference>
<dbReference type="InterPro" id="IPR011068">
    <property type="entry name" value="NuclTrfase_I-like_C"/>
</dbReference>
<dbReference type="InterPro" id="IPR043519">
    <property type="entry name" value="NT_sf"/>
</dbReference>
<reference evidence="16" key="1">
    <citation type="submission" date="2019-04" db="EMBL/GenBank/DDBJ databases">
        <title>Evolution of Biomass-Degrading Anaerobic Consortia Revealed by Metagenomics.</title>
        <authorList>
            <person name="Peng X."/>
        </authorList>
    </citation>
    <scope>NUCLEOTIDE SEQUENCE</scope>
    <source>
        <strain evidence="16">SIG12</strain>
    </source>
</reference>
<evidence type="ECO:0000259" key="14">
    <source>
        <dbReference type="Pfam" id="PF09249"/>
    </source>
</evidence>
<dbReference type="Gene3D" id="1.10.1410.30">
    <property type="entry name" value="CCA tRNA nucleotidyltransferase, domain 2"/>
    <property type="match status" value="1"/>
</dbReference>
<comment type="caution">
    <text evidence="16">The sequence shown here is derived from an EMBL/GenBank/DDBJ whole genome shotgun (WGS) entry which is preliminary data.</text>
</comment>
<dbReference type="Gene3D" id="3.30.70.590">
    <property type="entry name" value="Poly(A) polymerase predicted RNA binding domain"/>
    <property type="match status" value="1"/>
</dbReference>
<comment type="similarity">
    <text evidence="12">Belongs to the tRNA nucleotidyltransferase/poly(A) polymerase family. Archaeal CCA-adding enzyme subfamily.</text>
</comment>
<comment type="cofactor">
    <cofactor evidence="12">
        <name>Mg(2+)</name>
        <dbReference type="ChEBI" id="CHEBI:18420"/>
    </cofactor>
</comment>
<accession>A0A8T3VCS2</accession>
<evidence type="ECO:0000256" key="3">
    <source>
        <dbReference type="ARBA" id="ARBA00022695"/>
    </source>
</evidence>
<feature type="binding site" evidence="12">
    <location>
        <position position="168"/>
    </location>
    <ligand>
        <name>ATP</name>
        <dbReference type="ChEBI" id="CHEBI:30616"/>
    </ligand>
</feature>
<evidence type="ECO:0000256" key="6">
    <source>
        <dbReference type="ARBA" id="ARBA00022800"/>
    </source>
</evidence>
<keyword evidence="7 12" id="KW-0067">ATP-binding</keyword>
<protein>
    <recommendedName>
        <fullName evidence="12">CCA-adding enzyme</fullName>
        <ecNumber evidence="12">2.7.7.72</ecNumber>
    </recommendedName>
    <alternativeName>
        <fullName evidence="12">CCA tRNA nucleotidyltransferase</fullName>
    </alternativeName>
    <alternativeName>
        <fullName evidence="12">tRNA CCA-pyrophosphorylase</fullName>
    </alternativeName>
    <alternativeName>
        <fullName evidence="12">tRNA adenylyl-/cytidylyl- transferase</fullName>
    </alternativeName>
    <alternativeName>
        <fullName evidence="12">tRNA nucleotidyltransferase</fullName>
    </alternativeName>
    <alternativeName>
        <fullName evidence="12">tRNA-NT</fullName>
    </alternativeName>
</protein>
<dbReference type="PANTHER" id="PTHR39643:SF1">
    <property type="entry name" value="CCA-ADDING ENZYME"/>
    <property type="match status" value="1"/>
</dbReference>
<dbReference type="HAMAP" id="MF_01264">
    <property type="entry name" value="CCA_arch"/>
    <property type="match status" value="1"/>
</dbReference>
<keyword evidence="9 12" id="KW-0694">RNA-binding</keyword>
<keyword evidence="1 12" id="KW-0808">Transferase</keyword>
<dbReference type="RefSeq" id="WP_303735833.1">
    <property type="nucleotide sequence ID" value="NZ_SUTE01000002.1"/>
</dbReference>
<dbReference type="InterPro" id="IPR008229">
    <property type="entry name" value="CCA-adding_arc"/>
</dbReference>
<dbReference type="Pfam" id="PF21133">
    <property type="entry name" value="CAA_C"/>
    <property type="match status" value="1"/>
</dbReference>
<feature type="binding site" evidence="12">
    <location>
        <position position="159"/>
    </location>
    <ligand>
        <name>CTP</name>
        <dbReference type="ChEBI" id="CHEBI:37563"/>
    </ligand>
</feature>
<organism evidence="16 17">
    <name type="scientific">Methanobrevibacter millerae</name>
    <dbReference type="NCBI Taxonomy" id="230361"/>
    <lineage>
        <taxon>Archaea</taxon>
        <taxon>Methanobacteriati</taxon>
        <taxon>Methanobacteriota</taxon>
        <taxon>Methanomada group</taxon>
        <taxon>Methanobacteria</taxon>
        <taxon>Methanobacteriales</taxon>
        <taxon>Methanobacteriaceae</taxon>
        <taxon>Methanobrevibacter</taxon>
    </lineage>
</organism>
<evidence type="ECO:0000256" key="11">
    <source>
        <dbReference type="ARBA" id="ARBA00048696"/>
    </source>
</evidence>
<evidence type="ECO:0000256" key="10">
    <source>
        <dbReference type="ARBA" id="ARBA00047518"/>
    </source>
</evidence>
<dbReference type="PROSITE" id="PS50152">
    <property type="entry name" value="25A_SYNTH_3"/>
    <property type="match status" value="1"/>
</dbReference>
<evidence type="ECO:0000256" key="4">
    <source>
        <dbReference type="ARBA" id="ARBA00022723"/>
    </source>
</evidence>
<feature type="binding site" evidence="12">
    <location>
        <position position="116"/>
    </location>
    <ligand>
        <name>Mg(2+)</name>
        <dbReference type="ChEBI" id="CHEBI:18420"/>
    </ligand>
</feature>
<dbReference type="GO" id="GO:0005524">
    <property type="term" value="F:ATP binding"/>
    <property type="evidence" value="ECO:0007669"/>
    <property type="project" value="UniProtKB-UniRule"/>
</dbReference>
<dbReference type="Pfam" id="PF01909">
    <property type="entry name" value="NTP_transf_2"/>
    <property type="match status" value="1"/>
</dbReference>
<evidence type="ECO:0000256" key="1">
    <source>
        <dbReference type="ARBA" id="ARBA00022679"/>
    </source>
</evidence>
<keyword evidence="3 12" id="KW-0548">Nucleotidyltransferase</keyword>
<dbReference type="SUPFAM" id="SSF81301">
    <property type="entry name" value="Nucleotidyltransferase"/>
    <property type="match status" value="1"/>
</dbReference>
<dbReference type="AlphaFoldDB" id="A0A8T3VCS2"/>
<feature type="binding site" evidence="12">
    <location>
        <position position="52"/>
    </location>
    <ligand>
        <name>CTP</name>
        <dbReference type="ChEBI" id="CHEBI:37563"/>
    </ligand>
</feature>
<name>A0A8T3VCS2_9EURY</name>
<comment type="catalytic activity">
    <reaction evidence="10">
        <text>O-(5'-adenylyl)-L-tyrosyl-[protein] + ATP = O-[5'-(adenylyl-(5'-&gt;3')-adenylyl)]-L-tyrosyl-[protein] + diphosphate</text>
        <dbReference type="Rhea" id="RHEA:66528"/>
        <dbReference type="Rhea" id="RHEA-COMP:13846"/>
        <dbReference type="Rhea" id="RHEA-COMP:17046"/>
        <dbReference type="ChEBI" id="CHEBI:30616"/>
        <dbReference type="ChEBI" id="CHEBI:33019"/>
        <dbReference type="ChEBI" id="CHEBI:83624"/>
        <dbReference type="ChEBI" id="CHEBI:167160"/>
    </reaction>
</comment>
<dbReference type="GO" id="GO:0042245">
    <property type="term" value="P:RNA repair"/>
    <property type="evidence" value="ECO:0007669"/>
    <property type="project" value="UniProtKB-KW"/>
</dbReference>
<dbReference type="Gene3D" id="3.30.70.1550">
    <property type="entry name" value="Archaeal tRNA CCA-adding enzyme catalytic domain"/>
    <property type="match status" value="1"/>
</dbReference>
<evidence type="ECO:0000259" key="13">
    <source>
        <dbReference type="Pfam" id="PF01909"/>
    </source>
</evidence>
<dbReference type="GO" id="GO:0000287">
    <property type="term" value="F:magnesium ion binding"/>
    <property type="evidence" value="ECO:0007669"/>
    <property type="project" value="UniProtKB-UniRule"/>
</dbReference>
<evidence type="ECO:0000313" key="16">
    <source>
        <dbReference type="EMBL" id="MBE6504195.1"/>
    </source>
</evidence>
<dbReference type="Gene3D" id="3.30.460.10">
    <property type="entry name" value="Beta Polymerase, domain 2"/>
    <property type="match status" value="1"/>
</dbReference>
<keyword evidence="6 12" id="KW-0692">RNA repair</keyword>
<dbReference type="InterPro" id="IPR048833">
    <property type="entry name" value="CAA_C"/>
</dbReference>
<dbReference type="NCBIfam" id="TIGR03671">
    <property type="entry name" value="cca_archaeal"/>
    <property type="match status" value="1"/>
</dbReference>
<keyword evidence="4 12" id="KW-0479">Metal-binding</keyword>
<dbReference type="EMBL" id="SUTE01000002">
    <property type="protein sequence ID" value="MBE6504195.1"/>
    <property type="molecule type" value="Genomic_DNA"/>
</dbReference>
<evidence type="ECO:0000256" key="9">
    <source>
        <dbReference type="ARBA" id="ARBA00022884"/>
    </source>
</evidence>
<evidence type="ECO:0000256" key="7">
    <source>
        <dbReference type="ARBA" id="ARBA00022840"/>
    </source>
</evidence>
<keyword evidence="8 12" id="KW-0460">Magnesium</keyword>
<dbReference type="GO" id="GO:0070733">
    <property type="term" value="F:AMPylase activity"/>
    <property type="evidence" value="ECO:0007669"/>
    <property type="project" value="UniProtKB-EC"/>
</dbReference>
<sequence>MDYKLILDDIKPTEEEKNRVREVSDKLMEFINDKCHLENLDVEAVLVGSVAKGTYLRGKSDIDIFMAFPLSTDEKDLKEKGLDLAHQCCDAFNGEPHHQFASHPYVTTEIEGFEIDFVPCYRIDDGSQLKSAVDRTILHTKYVQANLKEGQNDEVLLLKRFMDMTGTYGSEFKVGGFAGYLCELLIIKYGSFENTLREASEWQFGHVIDLEDYGTSKNFKDPLICIDPTDKNRNVGAALRLDKYSQFIQSARNYLNSDKKQDYFYLLDKKLDKDVILDELKSRESYFMAIRFEIPQIPLDTLHPQLKKTTESLKKVLNKNDFLVFQANYWTDEISSAVILIELAVSKLNDIKVHEGPKVYYKIACDNFIQKFGLENCYVLDDTLVLNVRREFTTPDAFIRNILTKDHISLIKMGKNLTKPLLESYEILDIEDLAEDEEGLAFLDDFIYPNQYIRR</sequence>
<gene>
    <name evidence="12" type="primary">cca</name>
    <name evidence="16" type="ORF">E7Z73_00425</name>
</gene>
<feature type="binding site" evidence="12">
    <location>
        <position position="168"/>
    </location>
    <ligand>
        <name>CTP</name>
        <dbReference type="ChEBI" id="CHEBI:37563"/>
    </ligand>
</feature>
<evidence type="ECO:0000259" key="15">
    <source>
        <dbReference type="Pfam" id="PF21133"/>
    </source>
</evidence>
<dbReference type="GO" id="GO:0000049">
    <property type="term" value="F:tRNA binding"/>
    <property type="evidence" value="ECO:0007669"/>
    <property type="project" value="UniProtKB-UniRule"/>
</dbReference>
<comment type="miscellaneous">
    <text evidence="12">A single active site specifically recognizes both ATP and CTP and is responsible for their addition.</text>
</comment>
<dbReference type="InterPro" id="IPR006116">
    <property type="entry name" value="NT_2-5OAS_ClassI-CCAase"/>
</dbReference>
<feature type="binding site" evidence="12">
    <location>
        <position position="49"/>
    </location>
    <ligand>
        <name>CTP</name>
        <dbReference type="ChEBI" id="CHEBI:37563"/>
    </ligand>
</feature>
<evidence type="ECO:0000256" key="5">
    <source>
        <dbReference type="ARBA" id="ARBA00022741"/>
    </source>
</evidence>
<feature type="binding site" evidence="12">
    <location>
        <position position="52"/>
    </location>
    <ligand>
        <name>ATP</name>
        <dbReference type="ChEBI" id="CHEBI:30616"/>
    </ligand>
</feature>
<comment type="catalytic activity">
    <reaction evidence="11">
        <text>L-tyrosyl-[protein] + ATP = O-(5'-adenylyl)-L-tyrosyl-[protein] + diphosphate</text>
        <dbReference type="Rhea" id="RHEA:54288"/>
        <dbReference type="Rhea" id="RHEA-COMP:10136"/>
        <dbReference type="Rhea" id="RHEA-COMP:13846"/>
        <dbReference type="ChEBI" id="CHEBI:30616"/>
        <dbReference type="ChEBI" id="CHEBI:33019"/>
        <dbReference type="ChEBI" id="CHEBI:46858"/>
        <dbReference type="ChEBI" id="CHEBI:83624"/>
        <dbReference type="EC" id="2.7.7.108"/>
    </reaction>
</comment>
<feature type="binding site" evidence="12">
    <location>
        <position position="49"/>
    </location>
    <ligand>
        <name>ATP</name>
        <dbReference type="ChEBI" id="CHEBI:30616"/>
    </ligand>
</feature>
<dbReference type="InterPro" id="IPR002934">
    <property type="entry name" value="Polymerase_NTP_transf_dom"/>
</dbReference>
<dbReference type="Pfam" id="PF09249">
    <property type="entry name" value="tRNA_NucTransf2"/>
    <property type="match status" value="1"/>
</dbReference>
<feature type="binding site" evidence="12">
    <location>
        <position position="139"/>
    </location>
    <ligand>
        <name>CTP</name>
        <dbReference type="ChEBI" id="CHEBI:37563"/>
    </ligand>
</feature>
<evidence type="ECO:0000313" key="17">
    <source>
        <dbReference type="Proteomes" id="UP000762703"/>
    </source>
</evidence>
<keyword evidence="5 12" id="KW-0547">Nucleotide-binding</keyword>